<evidence type="ECO:0000256" key="3">
    <source>
        <dbReference type="ARBA" id="ARBA00011738"/>
    </source>
</evidence>
<keyword evidence="7 11" id="KW-0784">Thiamine biosynthesis</keyword>
<dbReference type="GO" id="GO:0008661">
    <property type="term" value="F:1-deoxy-D-xylulose-5-phosphate synthase activity"/>
    <property type="evidence" value="ECO:0007669"/>
    <property type="project" value="UniProtKB-UniRule"/>
</dbReference>
<dbReference type="Proteomes" id="UP000244338">
    <property type="component" value="Unassembled WGS sequence"/>
</dbReference>
<sequence>MMLLETIHSPEDVRALPSSSLPELAQEIRDFLIQSLSQTGGHLAPNLGVVELTLALHREFYSPHDKLIWDIGHQGYVHKLLTGRRENFPTLRKFGGLSGFLKRSESVHDIWEAGHSSTSLSAAQGMAIARDLKGEDYHVVAIIGDGALTGGMALEALNHIGHEKRRLIIILNDNEMSISPNVGALHQYLGRVRTATPYRWAKDEFTNLMKRIPGIGESLFKTAERMKDAVKKFFVPGMLFEELGFTYLGPVNGHDLNDLETTFKMAKKIRGPVLVHVLTVKGRGYPAAERDADTYHGLGPYKIESGEMIKVVGPPSYSSVFAETMIELAERDARLVVITPAMISGSGLKPFQKKFPDRLFDVGIAEQHALTMAGGLAAAGLRPVVAIYSTFLQRAYDQLIHDLALQKLPVVLAIDRAGLVGADGETHQGVFDIPALRTVPNITLTMPKDERELRDLLYTALQHEGGVFAVRYPRGSAAGVPYREVPLQTIPLGTWEKLEEGQDLAFLSVGEHMLELAKKSAGRLIRHGLTSTIVNARFIKPLDQHMLEELVRTHRLIITLEESSLAGGFGSAVMETLQTHGIPMNVLRLGIPDRFIEQGSLAELLATLNLTPEGVETCVLKAFKQTMRHVQSG</sequence>
<dbReference type="HAMAP" id="MF_00315">
    <property type="entry name" value="DXP_synth"/>
    <property type="match status" value="1"/>
</dbReference>
<dbReference type="Pfam" id="PF02780">
    <property type="entry name" value="Transketolase_C"/>
    <property type="match status" value="1"/>
</dbReference>
<comment type="subunit">
    <text evidence="3 11">Homodimer.</text>
</comment>
<dbReference type="FunFam" id="3.40.50.970:FF:000005">
    <property type="entry name" value="1-deoxy-D-xylulose-5-phosphate synthase"/>
    <property type="match status" value="1"/>
</dbReference>
<dbReference type="GO" id="GO:0016114">
    <property type="term" value="P:terpenoid biosynthetic process"/>
    <property type="evidence" value="ECO:0007669"/>
    <property type="project" value="UniProtKB-UniRule"/>
</dbReference>
<dbReference type="AlphaFoldDB" id="A0A2R6Y3A8"/>
<dbReference type="CDD" id="cd07033">
    <property type="entry name" value="TPP_PYR_DXS_TK_like"/>
    <property type="match status" value="1"/>
</dbReference>
<evidence type="ECO:0000256" key="5">
    <source>
        <dbReference type="ARBA" id="ARBA00022723"/>
    </source>
</evidence>
<dbReference type="PROSITE" id="PS00802">
    <property type="entry name" value="TRANSKETOLASE_2"/>
    <property type="match status" value="1"/>
</dbReference>
<feature type="binding site" evidence="11">
    <location>
        <begin position="114"/>
        <end position="116"/>
    </location>
    <ligand>
        <name>thiamine diphosphate</name>
        <dbReference type="ChEBI" id="CHEBI:58937"/>
    </ligand>
</feature>
<dbReference type="InterPro" id="IPR009014">
    <property type="entry name" value="Transketo_C/PFOR_II"/>
</dbReference>
<evidence type="ECO:0000256" key="1">
    <source>
        <dbReference type="ARBA" id="ARBA00004980"/>
    </source>
</evidence>
<evidence type="ECO:0000313" key="14">
    <source>
        <dbReference type="Proteomes" id="UP000244338"/>
    </source>
</evidence>
<dbReference type="GO" id="GO:0019288">
    <property type="term" value="P:isopentenyl diphosphate biosynthetic process, methylerythritol 4-phosphate pathway"/>
    <property type="evidence" value="ECO:0007669"/>
    <property type="project" value="TreeGrafter"/>
</dbReference>
<proteinExistence type="inferred from homology"/>
<feature type="binding site" evidence="11">
    <location>
        <position position="174"/>
    </location>
    <ligand>
        <name>thiamine diphosphate</name>
        <dbReference type="ChEBI" id="CHEBI:58937"/>
    </ligand>
</feature>
<comment type="cofactor">
    <cofactor evidence="11">
        <name>thiamine diphosphate</name>
        <dbReference type="ChEBI" id="CHEBI:58937"/>
    </cofactor>
    <text evidence="11">Binds 1 thiamine pyrophosphate per subunit.</text>
</comment>
<feature type="binding site" evidence="11">
    <location>
        <position position="73"/>
    </location>
    <ligand>
        <name>thiamine diphosphate</name>
        <dbReference type="ChEBI" id="CHEBI:58937"/>
    </ligand>
</feature>
<dbReference type="FunFam" id="3.40.50.920:FF:000002">
    <property type="entry name" value="1-deoxy-D-xylulose-5-phosphate synthase"/>
    <property type="match status" value="1"/>
</dbReference>
<dbReference type="Pfam" id="PF13292">
    <property type="entry name" value="DXP_synthase_N"/>
    <property type="match status" value="1"/>
</dbReference>
<dbReference type="GO" id="GO:0000287">
    <property type="term" value="F:magnesium ion binding"/>
    <property type="evidence" value="ECO:0007669"/>
    <property type="project" value="UniProtKB-UniRule"/>
</dbReference>
<dbReference type="SUPFAM" id="SSF52922">
    <property type="entry name" value="TK C-terminal domain-like"/>
    <property type="match status" value="1"/>
</dbReference>
<feature type="binding site" evidence="11">
    <location>
        <position position="174"/>
    </location>
    <ligand>
        <name>Mg(2+)</name>
        <dbReference type="ChEBI" id="CHEBI:18420"/>
    </ligand>
</feature>
<dbReference type="SMART" id="SM00861">
    <property type="entry name" value="Transket_pyr"/>
    <property type="match status" value="1"/>
</dbReference>
<dbReference type="EMBL" id="PEBX01000012">
    <property type="protein sequence ID" value="PTQ57143.1"/>
    <property type="molecule type" value="Genomic_DNA"/>
</dbReference>
<evidence type="ECO:0000256" key="11">
    <source>
        <dbReference type="HAMAP-Rule" id="MF_00315"/>
    </source>
</evidence>
<evidence type="ECO:0000256" key="8">
    <source>
        <dbReference type="ARBA" id="ARBA00023052"/>
    </source>
</evidence>
<evidence type="ECO:0000259" key="12">
    <source>
        <dbReference type="SMART" id="SM00861"/>
    </source>
</evidence>
<evidence type="ECO:0000256" key="7">
    <source>
        <dbReference type="ARBA" id="ARBA00022977"/>
    </source>
</evidence>
<comment type="function">
    <text evidence="10 11">Catalyzes the acyloin condensation reaction between C atoms 2 and 3 of pyruvate and glyceraldehyde 3-phosphate to yield 1-deoxy-D-xylulose-5-phosphate (DXP).</text>
</comment>
<gene>
    <name evidence="11" type="primary">dxs</name>
    <name evidence="13" type="ORF">BSOLF_2175</name>
</gene>
<dbReference type="InterPro" id="IPR020826">
    <property type="entry name" value="Transketolase_BS"/>
</dbReference>
<dbReference type="EC" id="2.2.1.7" evidence="11"/>
<feature type="binding site" evidence="11">
    <location>
        <position position="145"/>
    </location>
    <ligand>
        <name>Mg(2+)</name>
        <dbReference type="ChEBI" id="CHEBI:18420"/>
    </ligand>
</feature>
<reference evidence="14" key="1">
    <citation type="journal article" date="2018" name="Sci. Rep.">
        <title>Lignite coal burning seam in the remote Altai Mountains harbors a hydrogen-driven thermophilic microbial community.</title>
        <authorList>
            <person name="Kadnikov V.V."/>
            <person name="Mardanov A.V."/>
            <person name="Ivasenko D.A."/>
            <person name="Antsiferov D.V."/>
            <person name="Beletsky A.V."/>
            <person name="Karnachuk O.V."/>
            <person name="Ravin N.V."/>
        </authorList>
    </citation>
    <scope>NUCLEOTIDE SEQUENCE [LARGE SCALE GENOMIC DNA]</scope>
</reference>
<comment type="cofactor">
    <cofactor evidence="11">
        <name>Mg(2+)</name>
        <dbReference type="ChEBI" id="CHEBI:18420"/>
    </cofactor>
    <text evidence="11">Binds 1 Mg(2+) ion per subunit.</text>
</comment>
<dbReference type="InterPro" id="IPR033248">
    <property type="entry name" value="Transketolase_C"/>
</dbReference>
<dbReference type="GO" id="GO:0005829">
    <property type="term" value="C:cytosol"/>
    <property type="evidence" value="ECO:0007669"/>
    <property type="project" value="TreeGrafter"/>
</dbReference>
<organism evidence="13 14">
    <name type="scientific">Candidatus Carbonibacillus altaicus</name>
    <dbReference type="NCBI Taxonomy" id="2163959"/>
    <lineage>
        <taxon>Bacteria</taxon>
        <taxon>Bacillati</taxon>
        <taxon>Bacillota</taxon>
        <taxon>Bacilli</taxon>
        <taxon>Bacillales</taxon>
        <taxon>Candidatus Carbonibacillus</taxon>
    </lineage>
</organism>
<evidence type="ECO:0000256" key="2">
    <source>
        <dbReference type="ARBA" id="ARBA00011081"/>
    </source>
</evidence>
<dbReference type="CDD" id="cd02007">
    <property type="entry name" value="TPP_DXS"/>
    <property type="match status" value="1"/>
</dbReference>
<dbReference type="PANTHER" id="PTHR43322">
    <property type="entry name" value="1-D-DEOXYXYLULOSE 5-PHOSPHATE SYNTHASE-RELATED"/>
    <property type="match status" value="1"/>
</dbReference>
<comment type="similarity">
    <text evidence="2 11">Belongs to the transketolase family. DXPS subfamily.</text>
</comment>
<dbReference type="InterPro" id="IPR029061">
    <property type="entry name" value="THDP-binding"/>
</dbReference>
<keyword evidence="5 11" id="KW-0479">Metal-binding</keyword>
<keyword evidence="6 11" id="KW-0460">Magnesium</keyword>
<evidence type="ECO:0000256" key="4">
    <source>
        <dbReference type="ARBA" id="ARBA00022679"/>
    </source>
</evidence>
<name>A0A2R6Y3A8_9BACL</name>
<keyword evidence="8 11" id="KW-0786">Thiamine pyrophosphate</keyword>
<dbReference type="UniPathway" id="UPA00064">
    <property type="reaction ID" value="UER00091"/>
</dbReference>
<evidence type="ECO:0000256" key="10">
    <source>
        <dbReference type="ARBA" id="ARBA00055605"/>
    </source>
</evidence>
<dbReference type="SUPFAM" id="SSF52518">
    <property type="entry name" value="Thiamin diphosphate-binding fold (THDP-binding)"/>
    <property type="match status" value="2"/>
</dbReference>
<feature type="binding site" evidence="11">
    <location>
        <position position="285"/>
    </location>
    <ligand>
        <name>thiamine diphosphate</name>
        <dbReference type="ChEBI" id="CHEBI:58937"/>
    </ligand>
</feature>
<protein>
    <recommendedName>
        <fullName evidence="11">1-deoxy-D-xylulose-5-phosphate synthase</fullName>
        <ecNumber evidence="11">2.2.1.7</ecNumber>
    </recommendedName>
    <alternativeName>
        <fullName evidence="11">1-deoxyxylulose-5-phosphate synthase</fullName>
        <shortName evidence="11">DXP synthase</shortName>
        <shortName evidence="11">DXPS</shortName>
    </alternativeName>
</protein>
<dbReference type="GO" id="GO:0009228">
    <property type="term" value="P:thiamine biosynthetic process"/>
    <property type="evidence" value="ECO:0007669"/>
    <property type="project" value="UniProtKB-UniRule"/>
</dbReference>
<dbReference type="GO" id="GO:0030976">
    <property type="term" value="F:thiamine pyrophosphate binding"/>
    <property type="evidence" value="ECO:0007669"/>
    <property type="project" value="UniProtKB-UniRule"/>
</dbReference>
<dbReference type="InterPro" id="IPR005477">
    <property type="entry name" value="Dxylulose-5-P_synthase"/>
</dbReference>
<feature type="domain" description="Transketolase-like pyrimidine-binding" evidence="12">
    <location>
        <begin position="315"/>
        <end position="480"/>
    </location>
</feature>
<dbReference type="PROSITE" id="PS00801">
    <property type="entry name" value="TRANSKETOLASE_1"/>
    <property type="match status" value="1"/>
</dbReference>
<dbReference type="Pfam" id="PF02779">
    <property type="entry name" value="Transket_pyr"/>
    <property type="match status" value="1"/>
</dbReference>
<comment type="caution">
    <text evidence="13">The sequence shown here is derived from an EMBL/GenBank/DDBJ whole genome shotgun (WGS) entry which is preliminary data.</text>
</comment>
<dbReference type="NCBIfam" id="NF003933">
    <property type="entry name" value="PRK05444.2-2"/>
    <property type="match status" value="1"/>
</dbReference>
<feature type="binding site" evidence="11">
    <location>
        <position position="366"/>
    </location>
    <ligand>
        <name>thiamine diphosphate</name>
        <dbReference type="ChEBI" id="CHEBI:58937"/>
    </ligand>
</feature>
<dbReference type="PANTHER" id="PTHR43322:SF5">
    <property type="entry name" value="1-DEOXY-D-XYLULOSE-5-PHOSPHATE SYNTHASE, CHLOROPLASTIC"/>
    <property type="match status" value="1"/>
</dbReference>
<accession>A0A2R6Y3A8</accession>
<feature type="binding site" evidence="11">
    <location>
        <begin position="146"/>
        <end position="147"/>
    </location>
    <ligand>
        <name>thiamine diphosphate</name>
        <dbReference type="ChEBI" id="CHEBI:58937"/>
    </ligand>
</feature>
<dbReference type="InterPro" id="IPR049557">
    <property type="entry name" value="Transketolase_CS"/>
</dbReference>
<evidence type="ECO:0000313" key="13">
    <source>
        <dbReference type="EMBL" id="PTQ57143.1"/>
    </source>
</evidence>
<comment type="catalytic activity">
    <reaction evidence="11">
        <text>D-glyceraldehyde 3-phosphate + pyruvate + H(+) = 1-deoxy-D-xylulose 5-phosphate + CO2</text>
        <dbReference type="Rhea" id="RHEA:12605"/>
        <dbReference type="ChEBI" id="CHEBI:15361"/>
        <dbReference type="ChEBI" id="CHEBI:15378"/>
        <dbReference type="ChEBI" id="CHEBI:16526"/>
        <dbReference type="ChEBI" id="CHEBI:57792"/>
        <dbReference type="ChEBI" id="CHEBI:59776"/>
        <dbReference type="EC" id="2.2.1.7"/>
    </reaction>
</comment>
<keyword evidence="9 11" id="KW-0414">Isoprene biosynthesis</keyword>
<dbReference type="InterPro" id="IPR005475">
    <property type="entry name" value="Transketolase-like_Pyr-bd"/>
</dbReference>
<evidence type="ECO:0000256" key="6">
    <source>
        <dbReference type="ARBA" id="ARBA00022842"/>
    </source>
</evidence>
<dbReference type="Gene3D" id="3.40.50.920">
    <property type="match status" value="1"/>
</dbReference>
<evidence type="ECO:0000256" key="9">
    <source>
        <dbReference type="ARBA" id="ARBA00023229"/>
    </source>
</evidence>
<comment type="pathway">
    <text evidence="1 11">Metabolic intermediate biosynthesis; 1-deoxy-D-xylulose 5-phosphate biosynthesis; 1-deoxy-D-xylulose 5-phosphate from D-glyceraldehyde 3-phosphate and pyruvate: step 1/1.</text>
</comment>
<dbReference type="Gene3D" id="3.40.50.970">
    <property type="match status" value="2"/>
</dbReference>
<keyword evidence="4 11" id="KW-0808">Transferase</keyword>
<dbReference type="NCBIfam" id="TIGR00204">
    <property type="entry name" value="dxs"/>
    <property type="match status" value="1"/>
</dbReference>